<keyword evidence="1" id="KW-0812">Transmembrane</keyword>
<dbReference type="CDD" id="cd06259">
    <property type="entry name" value="YdcF-like"/>
    <property type="match status" value="1"/>
</dbReference>
<evidence type="ECO:0000313" key="3">
    <source>
        <dbReference type="EMBL" id="EFC91801.1"/>
    </source>
</evidence>
<keyword evidence="1" id="KW-0472">Membrane</keyword>
<feature type="domain" description="DUF218" evidence="2">
    <location>
        <begin position="84"/>
        <end position="246"/>
    </location>
</feature>
<organism evidence="3 4">
    <name type="scientific">Dethiosulfovibrio peptidovorans DSM 11002</name>
    <dbReference type="NCBI Taxonomy" id="469381"/>
    <lineage>
        <taxon>Bacteria</taxon>
        <taxon>Thermotogati</taxon>
        <taxon>Synergistota</taxon>
        <taxon>Synergistia</taxon>
        <taxon>Synergistales</taxon>
        <taxon>Dethiosulfovibrionaceae</taxon>
        <taxon>Dethiosulfovibrio</taxon>
    </lineage>
</organism>
<dbReference type="PANTHER" id="PTHR30336">
    <property type="entry name" value="INNER MEMBRANE PROTEIN, PROBABLE PERMEASE"/>
    <property type="match status" value="1"/>
</dbReference>
<dbReference type="AlphaFoldDB" id="D2Z8K4"/>
<evidence type="ECO:0000313" key="4">
    <source>
        <dbReference type="Proteomes" id="UP000006427"/>
    </source>
</evidence>
<sequence>MFFVYKLLGAATTPLVFLSITILIGTFLTISNRRRGPLFCFVPSIIILSVVFLLSLSLPVTSHLLLRQVEIYRKELPPEGPIPVVMILSGGFTRKNSGKTEPGPFTTQRLIEGASLARRKGYPILLSGGLSYDKSESIARSMERSIRKWGYKGEIMLEENSRTTWENMTYSASILRRKGIDRIILVTNSFHMKRSLWMAKKAMPDIEVYPYAIGSLADDMDSDPLKWIPTAGALRDSSLAWKEIVGLTVYRILEPKLPRPDRPGTSASTF</sequence>
<comment type="caution">
    <text evidence="3">The sequence shown here is derived from an EMBL/GenBank/DDBJ whole genome shotgun (WGS) entry which is preliminary data.</text>
</comment>
<reference evidence="3 4" key="1">
    <citation type="journal article" date="2010" name="Stand. Genomic Sci.">
        <title>Permanent draft genome sequence of Dethiosulfovibrio peptidovorans type strain (SEBR 4207).</title>
        <authorList>
            <person name="Labutti K."/>
            <person name="Mayilraj S."/>
            <person name="Clum A."/>
            <person name="Lucas S."/>
            <person name="Glavina Del Rio T."/>
            <person name="Nolan M."/>
            <person name="Tice H."/>
            <person name="Cheng J.F."/>
            <person name="Pitluck S."/>
            <person name="Liolios K."/>
            <person name="Ivanova N."/>
            <person name="Mavromatis K."/>
            <person name="Mikhailova N."/>
            <person name="Pati A."/>
            <person name="Goodwin L."/>
            <person name="Chen A."/>
            <person name="Palaniappan K."/>
            <person name="Land M."/>
            <person name="Hauser L."/>
            <person name="Chang Y.J."/>
            <person name="Jeffries C.D."/>
            <person name="Rohde M."/>
            <person name="Spring S."/>
            <person name="Goker M."/>
            <person name="Woyke T."/>
            <person name="Bristow J."/>
            <person name="Eisen J.A."/>
            <person name="Markowitz V."/>
            <person name="Hugenholtz P."/>
            <person name="Kyrpides N.C."/>
            <person name="Klenk H.P."/>
            <person name="Lapidus A."/>
        </authorList>
    </citation>
    <scope>NUCLEOTIDE SEQUENCE [LARGE SCALE GENOMIC DNA]</scope>
    <source>
        <strain evidence="3 4">DSM 11002</strain>
    </source>
</reference>
<evidence type="ECO:0000259" key="2">
    <source>
        <dbReference type="Pfam" id="PF02698"/>
    </source>
</evidence>
<dbReference type="STRING" id="469381.Dpep_1777"/>
<gene>
    <name evidence="3" type="ORF">Dpep_1777</name>
</gene>
<dbReference type="InterPro" id="IPR051599">
    <property type="entry name" value="Cell_Envelope_Assoc"/>
</dbReference>
<feature type="transmembrane region" description="Helical" evidence="1">
    <location>
        <begin position="12"/>
        <end position="31"/>
    </location>
</feature>
<dbReference type="GO" id="GO:0043164">
    <property type="term" value="P:Gram-negative-bacterium-type cell wall biogenesis"/>
    <property type="evidence" value="ECO:0007669"/>
    <property type="project" value="TreeGrafter"/>
</dbReference>
<dbReference type="Gene3D" id="3.40.50.620">
    <property type="entry name" value="HUPs"/>
    <property type="match status" value="1"/>
</dbReference>
<dbReference type="OrthoDB" id="4977at2"/>
<keyword evidence="4" id="KW-1185">Reference proteome</keyword>
<keyword evidence="1" id="KW-1133">Transmembrane helix</keyword>
<dbReference type="PANTHER" id="PTHR30336:SF4">
    <property type="entry name" value="ENVELOPE BIOGENESIS FACTOR ELYC"/>
    <property type="match status" value="1"/>
</dbReference>
<dbReference type="InterPro" id="IPR014729">
    <property type="entry name" value="Rossmann-like_a/b/a_fold"/>
</dbReference>
<dbReference type="EMBL" id="ABTR02000001">
    <property type="protein sequence ID" value="EFC91801.1"/>
    <property type="molecule type" value="Genomic_DNA"/>
</dbReference>
<dbReference type="Proteomes" id="UP000006427">
    <property type="component" value="Unassembled WGS sequence"/>
</dbReference>
<accession>D2Z8K4</accession>
<proteinExistence type="predicted"/>
<feature type="transmembrane region" description="Helical" evidence="1">
    <location>
        <begin position="38"/>
        <end position="58"/>
    </location>
</feature>
<dbReference type="GO" id="GO:0000270">
    <property type="term" value="P:peptidoglycan metabolic process"/>
    <property type="evidence" value="ECO:0007669"/>
    <property type="project" value="TreeGrafter"/>
</dbReference>
<name>D2Z8K4_9BACT</name>
<dbReference type="Pfam" id="PF02698">
    <property type="entry name" value="DUF218"/>
    <property type="match status" value="1"/>
</dbReference>
<protein>
    <recommendedName>
        <fullName evidence="2">DUF218 domain-containing protein</fullName>
    </recommendedName>
</protein>
<dbReference type="eggNOG" id="COG1434">
    <property type="taxonomic scope" value="Bacteria"/>
</dbReference>
<dbReference type="InterPro" id="IPR003848">
    <property type="entry name" value="DUF218"/>
</dbReference>
<dbReference type="GO" id="GO:0005886">
    <property type="term" value="C:plasma membrane"/>
    <property type="evidence" value="ECO:0007669"/>
    <property type="project" value="TreeGrafter"/>
</dbReference>
<dbReference type="PaxDb" id="469381-Dpep_1777"/>
<evidence type="ECO:0000256" key="1">
    <source>
        <dbReference type="SAM" id="Phobius"/>
    </source>
</evidence>